<evidence type="ECO:0008006" key="3">
    <source>
        <dbReference type="Google" id="ProtNLM"/>
    </source>
</evidence>
<dbReference type="RefSeq" id="WP_189478725.1">
    <property type="nucleotide sequence ID" value="NZ_BMYM01000005.1"/>
</dbReference>
<dbReference type="Gene3D" id="3.40.50.1110">
    <property type="entry name" value="SGNH hydrolase"/>
    <property type="match status" value="1"/>
</dbReference>
<proteinExistence type="predicted"/>
<reference evidence="1" key="1">
    <citation type="journal article" date="2014" name="Int. J. Syst. Evol. Microbiol.">
        <title>Complete genome sequence of Corynebacterium casei LMG S-19264T (=DSM 44701T), isolated from a smear-ripened cheese.</title>
        <authorList>
            <consortium name="US DOE Joint Genome Institute (JGI-PGF)"/>
            <person name="Walter F."/>
            <person name="Albersmeier A."/>
            <person name="Kalinowski J."/>
            <person name="Ruckert C."/>
        </authorList>
    </citation>
    <scope>NUCLEOTIDE SEQUENCE</scope>
    <source>
        <strain evidence="1">KCTC 23430</strain>
    </source>
</reference>
<accession>A0A918XM96</accession>
<evidence type="ECO:0000313" key="1">
    <source>
        <dbReference type="EMBL" id="GHD39341.1"/>
    </source>
</evidence>
<reference evidence="1" key="2">
    <citation type="submission" date="2020-09" db="EMBL/GenBank/DDBJ databases">
        <authorList>
            <person name="Sun Q."/>
            <person name="Kim S."/>
        </authorList>
    </citation>
    <scope>NUCLEOTIDE SEQUENCE</scope>
    <source>
        <strain evidence="1">KCTC 23430</strain>
    </source>
</reference>
<dbReference type="GO" id="GO:0016788">
    <property type="term" value="F:hydrolase activity, acting on ester bonds"/>
    <property type="evidence" value="ECO:0007669"/>
    <property type="project" value="UniProtKB-ARBA"/>
</dbReference>
<dbReference type="SUPFAM" id="SSF52266">
    <property type="entry name" value="SGNH hydrolase"/>
    <property type="match status" value="1"/>
</dbReference>
<comment type="caution">
    <text evidence="1">The sequence shown here is derived from an EMBL/GenBank/DDBJ whole genome shotgun (WGS) entry which is preliminary data.</text>
</comment>
<dbReference type="AlphaFoldDB" id="A0A918XM96"/>
<gene>
    <name evidence="1" type="ORF">GCM10007053_30690</name>
</gene>
<dbReference type="Proteomes" id="UP000644693">
    <property type="component" value="Unassembled WGS sequence"/>
</dbReference>
<protein>
    <recommendedName>
        <fullName evidence="3">SGNH hydrolase-type esterase domain-containing protein</fullName>
    </recommendedName>
</protein>
<evidence type="ECO:0000313" key="2">
    <source>
        <dbReference type="Proteomes" id="UP000644693"/>
    </source>
</evidence>
<organism evidence="1 2">
    <name type="scientific">Parahalioglobus pacificus</name>
    <dbReference type="NCBI Taxonomy" id="930806"/>
    <lineage>
        <taxon>Bacteria</taxon>
        <taxon>Pseudomonadati</taxon>
        <taxon>Pseudomonadota</taxon>
        <taxon>Gammaproteobacteria</taxon>
        <taxon>Cellvibrionales</taxon>
        <taxon>Halieaceae</taxon>
        <taxon>Parahalioglobus</taxon>
    </lineage>
</organism>
<dbReference type="EMBL" id="BMYM01000005">
    <property type="protein sequence ID" value="GHD39341.1"/>
    <property type="molecule type" value="Genomic_DNA"/>
</dbReference>
<keyword evidence="2" id="KW-1185">Reference proteome</keyword>
<name>A0A918XM96_9GAMM</name>
<dbReference type="InterPro" id="IPR036514">
    <property type="entry name" value="SGNH_hydro_sf"/>
</dbReference>
<sequence>MFAWHTIRTFCVVMLCLPLLHLGIVVSRDVAAKLDSSPDAWLHEVEAYARLDQGMTMPENPVVVVGGRRVKQWEGLHNILAAETVLMRGMGDATIEDINHHYKRLVAYYRPSTVVFLPSDSEFHIRDSKSEQEYMRAIRALAETDTQHGGNWSLILFVPIKTPLRPSDHGKIDIIAQELQAFSTDDERIAAIDANPLLALADGAPNPAYFRPDGSGLNEAGYVRLGLLLDDALAEGFSTR</sequence>